<dbReference type="Pfam" id="PF04610">
    <property type="entry name" value="TrbL"/>
    <property type="match status" value="1"/>
</dbReference>
<keyword evidence="3 8" id="KW-0812">Transmembrane</keyword>
<feature type="transmembrane region" description="Helical" evidence="8">
    <location>
        <begin position="884"/>
        <end position="904"/>
    </location>
</feature>
<dbReference type="HOGENOM" id="CLU_275316_0_0_5"/>
<name>X5GXG0_9RICK</name>
<dbReference type="KEGG" id="nhm:NHE_0820"/>
<evidence type="ECO:0000256" key="4">
    <source>
        <dbReference type="ARBA" id="ARBA00022729"/>
    </source>
</evidence>
<evidence type="ECO:0000256" key="8">
    <source>
        <dbReference type="SAM" id="Phobius"/>
    </source>
</evidence>
<feature type="transmembrane region" description="Helical" evidence="8">
    <location>
        <begin position="631"/>
        <end position="651"/>
    </location>
</feature>
<evidence type="ECO:0000256" key="7">
    <source>
        <dbReference type="SAM" id="MobiDB-lite"/>
    </source>
</evidence>
<feature type="region of interest" description="Disordered" evidence="7">
    <location>
        <begin position="978"/>
        <end position="1050"/>
    </location>
</feature>
<keyword evidence="10" id="KW-1185">Reference proteome</keyword>
<evidence type="ECO:0000256" key="5">
    <source>
        <dbReference type="ARBA" id="ARBA00022989"/>
    </source>
</evidence>
<dbReference type="STRING" id="1286528.NHE_0820"/>
<evidence type="ECO:0000256" key="3">
    <source>
        <dbReference type="ARBA" id="ARBA00022692"/>
    </source>
</evidence>
<keyword evidence="6 8" id="KW-0472">Membrane</keyword>
<dbReference type="GO" id="GO:0005886">
    <property type="term" value="C:plasma membrane"/>
    <property type="evidence" value="ECO:0007669"/>
    <property type="project" value="UniProtKB-SubCell"/>
</dbReference>
<evidence type="ECO:0000313" key="9">
    <source>
        <dbReference type="EMBL" id="AHX11742.1"/>
    </source>
</evidence>
<protein>
    <submittedName>
        <fullName evidence="9">CagA exotoxin family protein</fullName>
    </submittedName>
</protein>
<evidence type="ECO:0000256" key="2">
    <source>
        <dbReference type="ARBA" id="ARBA00007802"/>
    </source>
</evidence>
<feature type="compositionally biased region" description="Basic and acidic residues" evidence="7">
    <location>
        <begin position="999"/>
        <end position="1020"/>
    </location>
</feature>
<gene>
    <name evidence="9" type="ORF">NHE_0820</name>
</gene>
<dbReference type="OrthoDB" id="7164951at2"/>
<comment type="subcellular location">
    <subcellularLocation>
        <location evidence="1">Cell membrane</location>
        <topology evidence="1">Multi-pass membrane protein</topology>
    </subcellularLocation>
</comment>
<sequence length="1243" mass="136257">MRKVIALILLLFLFNGCDIECVYPGDGINANLSKIDVPAYSSGMDPKKVETLWIDSGVTIHPGIEAIVSVSGEIDLCGKVFNTSEYEECPDWNCSIVEVSNIFCVLNSPSPGIYNPSNLRDPKNKRPLCDNTKVDTDGYYVNTNLGLSPGEKVLFEPVPVLEVDLLDCANIPQDFTWYTNDDFKDSKNKDILSKSGKKLDPISICKEGVDLEVKRGNTMIPLQIPAATTDGLKYSAIVDNGYTPRSNRVIVGESTGGWIDAAEVDMRFAIPSILSDSSFCNVAFGDQSSLDPRKEMKQMSPEYKYFSQSTGCDKTKIAQLKRFNTYKVNRMCGNLKSDGPYGNGIYSIRYDEIVDPSNPCFRGRRRNNSGAERAWADLLVAKIGKPRSSRFTLQTFNDEAQQCIYSTGNGSNTAANVKKCIDINQYNGKIPSLELYEWYTVPDNVAPGSPLLMGIAGKPGLYSKNIYSGYRIRVRKSCSHQNGENLYIYIGNTPPTVAPGPGQSNVHSLHFKSDAKKRAVINPDSVDPGTYSISLKGSGKVYLGVYGASTSSVAAAVKTGKYLISDDNKYRVEITTEEWYPNFSGPFQEIYKRIMRLFYGRSDIGTTGLPRSDGIIVQIYKLVAERLAPSVQPFIVLYLITYGLSFLLGIIRDPRSDVVMRVAKIAFILLLVSDYSWHFFGETIFNLFINSSNELIYYFTGNLSGKYAPDNTFEFLDRTAGVILTNQFWLRMLALFLAGPAGWLVMAIILWGVFLFFSCIIEAMIVYLMILIATGLLFLLAPLFIAFLLFQRTKPLFEGWLKMLISFALRPIFIFGTLALLNAIMMAALYGINNFGVCPGCILSTDIFGDDLCIIRSLVPLGFDAEMMIEGRVPLVTGEARTHFMGLPLSFIVVIVFLLVAHAMKSFLKITDSMVDMITNTMMGYTGSAGGGSPSDAGHQAYQAMLSVVGMDDATQSEIKRAVGGYARSKRNIELKAVEPGKVGQVDNKAPDNDGADGVPRKDVEGKPDVKLEAADKGKTIENPIYESGDPVQGAESTENPYSLRGAEGQEEPIYATVDKPKTGEGMVENPIYESGDPVQGAESTENPYSLRGAEGQEEPIYATVDKPKTGEGMVENPIYESGDPVQGAESTENPYSLRGAEGQEEPIYATVDKPKTGEGMVENPIYESGDPVQGAESTENPYSLRGAEGQEEPIYATVDKPKTGEGMVENPIYESGDPVQGAESTENPQKDSQEGDGDDEGK</sequence>
<dbReference type="RefSeq" id="WP_051579670.1">
    <property type="nucleotide sequence ID" value="NZ_CP007481.1"/>
</dbReference>
<feature type="transmembrane region" description="Helical" evidence="8">
    <location>
        <begin position="811"/>
        <end position="832"/>
    </location>
</feature>
<organism evidence="9 10">
    <name type="scientific">Neorickettsia helminthoeca str. Oregon</name>
    <dbReference type="NCBI Taxonomy" id="1286528"/>
    <lineage>
        <taxon>Bacteria</taxon>
        <taxon>Pseudomonadati</taxon>
        <taxon>Pseudomonadota</taxon>
        <taxon>Alphaproteobacteria</taxon>
        <taxon>Rickettsiales</taxon>
        <taxon>Anaplasmataceae</taxon>
        <taxon>Neorickettsia</taxon>
    </lineage>
</organism>
<comment type="similarity">
    <text evidence="2">Belongs to the TrbL/VirB6 family.</text>
</comment>
<proteinExistence type="inferred from homology"/>
<accession>X5GXG0</accession>
<feature type="region of interest" description="Disordered" evidence="7">
    <location>
        <begin position="1108"/>
        <end position="1243"/>
    </location>
</feature>
<dbReference type="EMBL" id="CP007481">
    <property type="protein sequence ID" value="AHX11742.1"/>
    <property type="molecule type" value="Genomic_DNA"/>
</dbReference>
<dbReference type="InterPro" id="IPR007688">
    <property type="entry name" value="Conjugal_tfr_TrbL/VirB6"/>
</dbReference>
<evidence type="ECO:0000313" key="10">
    <source>
        <dbReference type="Proteomes" id="UP000023755"/>
    </source>
</evidence>
<dbReference type="GO" id="GO:0030255">
    <property type="term" value="P:protein secretion by the type IV secretion system"/>
    <property type="evidence" value="ECO:0007669"/>
    <property type="project" value="InterPro"/>
</dbReference>
<feature type="transmembrane region" description="Helical" evidence="8">
    <location>
        <begin position="764"/>
        <end position="790"/>
    </location>
</feature>
<evidence type="ECO:0000256" key="6">
    <source>
        <dbReference type="ARBA" id="ARBA00023136"/>
    </source>
</evidence>
<reference evidence="9 10" key="1">
    <citation type="submission" date="2014-03" db="EMBL/GenBank/DDBJ databases">
        <title>Sequencing and Comparison of Genomes and Transcriptome Profiles of Human Ehrlichiosis Agents.</title>
        <authorList>
            <person name="Lin M."/>
            <person name="Daugherty S.C."/>
            <person name="Nagaraj S."/>
            <person name="Cheng Z."/>
            <person name="Xiong Q."/>
            <person name="Lin F.-Y."/>
            <person name="Sengamalay N."/>
            <person name="Ott S."/>
            <person name="Godinez A."/>
            <person name="Tallon L.J."/>
            <person name="Sadzewicz L."/>
            <person name="Fraser C.M."/>
            <person name="Dunning Hotopp J.C."/>
            <person name="Rikihisa Y."/>
        </authorList>
    </citation>
    <scope>NUCLEOTIDE SEQUENCE [LARGE SCALE GENOMIC DNA]</scope>
    <source>
        <strain evidence="9 10">Oregon</strain>
    </source>
</reference>
<evidence type="ECO:0000256" key="1">
    <source>
        <dbReference type="ARBA" id="ARBA00004651"/>
    </source>
</evidence>
<keyword evidence="4" id="KW-0732">Signal</keyword>
<dbReference type="AlphaFoldDB" id="X5GXG0"/>
<keyword evidence="5 8" id="KW-1133">Transmembrane helix</keyword>
<feature type="transmembrane region" description="Helical" evidence="8">
    <location>
        <begin position="733"/>
        <end position="758"/>
    </location>
</feature>
<dbReference type="Proteomes" id="UP000023755">
    <property type="component" value="Chromosome"/>
</dbReference>